<comment type="cofactor">
    <cofactor evidence="1">
        <name>heme</name>
        <dbReference type="ChEBI" id="CHEBI:30413"/>
    </cofactor>
</comment>
<keyword evidence="6" id="KW-0408">Iron</keyword>
<dbReference type="PRINTS" id="PR00463">
    <property type="entry name" value="EP450I"/>
</dbReference>
<gene>
    <name evidence="9" type="primary">LOC112906025</name>
</gene>
<dbReference type="GeneID" id="112906025"/>
<evidence type="ECO:0000313" key="8">
    <source>
        <dbReference type="Proteomes" id="UP000192223"/>
    </source>
</evidence>
<dbReference type="InterPro" id="IPR001128">
    <property type="entry name" value="Cyt_P450"/>
</dbReference>
<dbReference type="Gene3D" id="1.10.630.10">
    <property type="entry name" value="Cytochrome P450"/>
    <property type="match status" value="1"/>
</dbReference>
<dbReference type="InterPro" id="IPR036396">
    <property type="entry name" value="Cyt_P450_sf"/>
</dbReference>
<dbReference type="OrthoDB" id="3945418at2759"/>
<dbReference type="GO" id="GO:0005506">
    <property type="term" value="F:iron ion binding"/>
    <property type="evidence" value="ECO:0007669"/>
    <property type="project" value="InterPro"/>
</dbReference>
<dbReference type="GO" id="GO:0016705">
    <property type="term" value="F:oxidoreductase activity, acting on paired donors, with incorporation or reduction of molecular oxygen"/>
    <property type="evidence" value="ECO:0007669"/>
    <property type="project" value="InterPro"/>
</dbReference>
<proteinExistence type="inferred from homology"/>
<dbReference type="PANTHER" id="PTHR24279:SF120">
    <property type="entry name" value="CYTOCHROME P450"/>
    <property type="match status" value="1"/>
</dbReference>
<dbReference type="GO" id="GO:0004497">
    <property type="term" value="F:monooxygenase activity"/>
    <property type="evidence" value="ECO:0007669"/>
    <property type="project" value="UniProtKB-KW"/>
</dbReference>
<keyword evidence="5" id="KW-0560">Oxidoreductase</keyword>
<reference evidence="9" key="1">
    <citation type="submission" date="2025-08" db="UniProtKB">
        <authorList>
            <consortium name="RefSeq"/>
        </authorList>
    </citation>
    <scope>IDENTIFICATION</scope>
    <source>
        <tissue evidence="9">Entire body</tissue>
    </source>
</reference>
<evidence type="ECO:0000256" key="6">
    <source>
        <dbReference type="ARBA" id="ARBA00023004"/>
    </source>
</evidence>
<evidence type="ECO:0000256" key="3">
    <source>
        <dbReference type="ARBA" id="ARBA00022617"/>
    </source>
</evidence>
<dbReference type="InterPro" id="IPR050479">
    <property type="entry name" value="CYP11_CYP27_families"/>
</dbReference>
<dbReference type="PANTHER" id="PTHR24279">
    <property type="entry name" value="CYTOCHROME P450"/>
    <property type="match status" value="1"/>
</dbReference>
<dbReference type="InParanoid" id="A0A7F5RH97"/>
<keyword evidence="3" id="KW-0349">Heme</keyword>
<dbReference type="RefSeq" id="XP_025835361.1">
    <property type="nucleotide sequence ID" value="XM_025979576.1"/>
</dbReference>
<evidence type="ECO:0000256" key="7">
    <source>
        <dbReference type="ARBA" id="ARBA00023033"/>
    </source>
</evidence>
<dbReference type="InterPro" id="IPR002401">
    <property type="entry name" value="Cyt_P450_E_grp-I"/>
</dbReference>
<dbReference type="KEGG" id="apln:112906025"/>
<evidence type="ECO:0000313" key="9">
    <source>
        <dbReference type="RefSeq" id="XP_025835361.1"/>
    </source>
</evidence>
<dbReference type="Pfam" id="PF00067">
    <property type="entry name" value="p450"/>
    <property type="match status" value="1"/>
</dbReference>
<organism evidence="8 9">
    <name type="scientific">Agrilus planipennis</name>
    <name type="common">Emerald ash borer</name>
    <name type="synonym">Agrilus marcopoli</name>
    <dbReference type="NCBI Taxonomy" id="224129"/>
    <lineage>
        <taxon>Eukaryota</taxon>
        <taxon>Metazoa</taxon>
        <taxon>Ecdysozoa</taxon>
        <taxon>Arthropoda</taxon>
        <taxon>Hexapoda</taxon>
        <taxon>Insecta</taxon>
        <taxon>Pterygota</taxon>
        <taxon>Neoptera</taxon>
        <taxon>Endopterygota</taxon>
        <taxon>Coleoptera</taxon>
        <taxon>Polyphaga</taxon>
        <taxon>Elateriformia</taxon>
        <taxon>Buprestoidea</taxon>
        <taxon>Buprestidae</taxon>
        <taxon>Agrilinae</taxon>
        <taxon>Agrilus</taxon>
    </lineage>
</organism>
<dbReference type="GO" id="GO:0020037">
    <property type="term" value="F:heme binding"/>
    <property type="evidence" value="ECO:0007669"/>
    <property type="project" value="InterPro"/>
</dbReference>
<evidence type="ECO:0000256" key="2">
    <source>
        <dbReference type="ARBA" id="ARBA00010617"/>
    </source>
</evidence>
<feature type="non-terminal residue" evidence="9">
    <location>
        <position position="170"/>
    </location>
</feature>
<dbReference type="Proteomes" id="UP000192223">
    <property type="component" value="Unplaced"/>
</dbReference>
<sequence length="170" mass="18861">MRNISRAMITKANSNIVSKKDGNASILERILKKTGSSKTAAVLALDLLLVGVDTTSIAVASTLYQLAINPEKQEKLFKELNEALPDSDTAINEAALEKFHYLKACIKETLRMYPVIIGNGRSLTSDTIIEGYMVPKGTHVIFPHLVVSNITKYFKNPNEFLPGRWLKLKD</sequence>
<dbReference type="SUPFAM" id="SSF48264">
    <property type="entry name" value="Cytochrome P450"/>
    <property type="match status" value="1"/>
</dbReference>
<comment type="similarity">
    <text evidence="2">Belongs to the cytochrome P450 family.</text>
</comment>
<protein>
    <submittedName>
        <fullName evidence="9">Probable cytochrome P450 49a1</fullName>
    </submittedName>
</protein>
<keyword evidence="7" id="KW-0503">Monooxygenase</keyword>
<evidence type="ECO:0000256" key="1">
    <source>
        <dbReference type="ARBA" id="ARBA00001971"/>
    </source>
</evidence>
<evidence type="ECO:0000256" key="4">
    <source>
        <dbReference type="ARBA" id="ARBA00022723"/>
    </source>
</evidence>
<accession>A0A7F5RH97</accession>
<dbReference type="AlphaFoldDB" id="A0A7F5RH97"/>
<keyword evidence="4" id="KW-0479">Metal-binding</keyword>
<name>A0A7F5RH97_AGRPL</name>
<keyword evidence="8" id="KW-1185">Reference proteome</keyword>
<dbReference type="PRINTS" id="PR00385">
    <property type="entry name" value="P450"/>
</dbReference>
<evidence type="ECO:0000256" key="5">
    <source>
        <dbReference type="ARBA" id="ARBA00023002"/>
    </source>
</evidence>